<dbReference type="EMBL" id="CGCX01002274">
    <property type="protein sequence ID" value="CFS09718.1"/>
    <property type="molecule type" value="Genomic_DNA"/>
</dbReference>
<evidence type="ECO:0000313" key="4">
    <source>
        <dbReference type="Proteomes" id="UP000044938"/>
    </source>
</evidence>
<gene>
    <name evidence="1" type="ORF">ERS007657_03997</name>
    <name evidence="3" type="ORF">ERS007720_03457</name>
    <name evidence="2" type="ORF">ERS027646_04507</name>
</gene>
<accession>A0A654U6G7</accession>
<proteinExistence type="predicted"/>
<organism evidence="1 5">
    <name type="scientific">Mycobacterium tuberculosis</name>
    <dbReference type="NCBI Taxonomy" id="1773"/>
    <lineage>
        <taxon>Bacteria</taxon>
        <taxon>Bacillati</taxon>
        <taxon>Actinomycetota</taxon>
        <taxon>Actinomycetes</taxon>
        <taxon>Mycobacteriales</taxon>
        <taxon>Mycobacteriaceae</taxon>
        <taxon>Mycobacterium</taxon>
        <taxon>Mycobacterium tuberculosis complex</taxon>
    </lineage>
</organism>
<dbReference type="EMBL" id="CNGE01001416">
    <property type="protein sequence ID" value="CKU12326.1"/>
    <property type="molecule type" value="Genomic_DNA"/>
</dbReference>
<reference evidence="4 5" key="1">
    <citation type="submission" date="2015-03" db="EMBL/GenBank/DDBJ databases">
        <authorList>
            <consortium name="Pathogen Informatics"/>
        </authorList>
    </citation>
    <scope>NUCLEOTIDE SEQUENCE [LARGE SCALE GENOMIC DNA]</scope>
    <source>
        <strain evidence="2 6">Bir 172</strain>
        <strain evidence="1 5">C09601061</strain>
        <strain evidence="3 4">M09401471</strain>
    </source>
</reference>
<dbReference type="Proteomes" id="UP000046680">
    <property type="component" value="Unassembled WGS sequence"/>
</dbReference>
<dbReference type="Proteomes" id="UP000048948">
    <property type="component" value="Unassembled WGS sequence"/>
</dbReference>
<evidence type="ECO:0000313" key="1">
    <source>
        <dbReference type="EMBL" id="CFS09718.1"/>
    </source>
</evidence>
<dbReference type="AlphaFoldDB" id="A0A654U6G7"/>
<name>A0A654U6G7_MYCTX</name>
<dbReference type="Proteomes" id="UP000044938">
    <property type="component" value="Unassembled WGS sequence"/>
</dbReference>
<evidence type="ECO:0000313" key="5">
    <source>
        <dbReference type="Proteomes" id="UP000046680"/>
    </source>
</evidence>
<dbReference type="EMBL" id="CSAJ01000558">
    <property type="protein sequence ID" value="COW87717.1"/>
    <property type="molecule type" value="Genomic_DNA"/>
</dbReference>
<sequence length="58" mass="5983">MAVTAASTVSMFDTSQMCFPASIGGLACSDGNFSAPFAVSAWRSTLMVDKFAANALLD</sequence>
<protein>
    <submittedName>
        <fullName evidence="1">Uncharacterized protein</fullName>
    </submittedName>
</protein>
<evidence type="ECO:0000313" key="6">
    <source>
        <dbReference type="Proteomes" id="UP000048948"/>
    </source>
</evidence>
<evidence type="ECO:0000313" key="3">
    <source>
        <dbReference type="EMBL" id="COW87717.1"/>
    </source>
</evidence>
<evidence type="ECO:0000313" key="2">
    <source>
        <dbReference type="EMBL" id="CKU12326.1"/>
    </source>
</evidence>